<sequence>MLCGRWGVMLHGERVWTRYLLEAVMVLRAAQAGPDRLREADYYCSVVMTSAESRTPAAEKSHHLQHNTGAHLTMKSDANWALRDCTRYINSRFK</sequence>
<proteinExistence type="predicted"/>
<protein>
    <submittedName>
        <fullName evidence="2">Secreted protein</fullName>
    </submittedName>
</protein>
<dbReference type="WBParaSite" id="Hba_09739">
    <property type="protein sequence ID" value="Hba_09739"/>
    <property type="gene ID" value="Hba_09739"/>
</dbReference>
<dbReference type="AlphaFoldDB" id="A0A1I7WXA7"/>
<evidence type="ECO:0000313" key="2">
    <source>
        <dbReference type="WBParaSite" id="Hba_09739"/>
    </source>
</evidence>
<accession>A0A1I7WXA7</accession>
<reference evidence="2" key="1">
    <citation type="submission" date="2016-11" db="UniProtKB">
        <authorList>
            <consortium name="WormBaseParasite"/>
        </authorList>
    </citation>
    <scope>IDENTIFICATION</scope>
</reference>
<dbReference type="Proteomes" id="UP000095283">
    <property type="component" value="Unplaced"/>
</dbReference>
<keyword evidence="1" id="KW-1185">Reference proteome</keyword>
<organism evidence="1 2">
    <name type="scientific">Heterorhabditis bacteriophora</name>
    <name type="common">Entomopathogenic nematode worm</name>
    <dbReference type="NCBI Taxonomy" id="37862"/>
    <lineage>
        <taxon>Eukaryota</taxon>
        <taxon>Metazoa</taxon>
        <taxon>Ecdysozoa</taxon>
        <taxon>Nematoda</taxon>
        <taxon>Chromadorea</taxon>
        <taxon>Rhabditida</taxon>
        <taxon>Rhabditina</taxon>
        <taxon>Rhabditomorpha</taxon>
        <taxon>Strongyloidea</taxon>
        <taxon>Heterorhabditidae</taxon>
        <taxon>Heterorhabditis</taxon>
    </lineage>
</organism>
<name>A0A1I7WXA7_HETBA</name>
<evidence type="ECO:0000313" key="1">
    <source>
        <dbReference type="Proteomes" id="UP000095283"/>
    </source>
</evidence>